<reference evidence="1 2" key="1">
    <citation type="journal article" date="2018" name="Mol. Plant">
        <title>The genome of Artemisia annua provides insight into the evolution of Asteraceae family and artemisinin biosynthesis.</title>
        <authorList>
            <person name="Shen Q."/>
            <person name="Zhang L."/>
            <person name="Liao Z."/>
            <person name="Wang S."/>
            <person name="Yan T."/>
            <person name="Shi P."/>
            <person name="Liu M."/>
            <person name="Fu X."/>
            <person name="Pan Q."/>
            <person name="Wang Y."/>
            <person name="Lv Z."/>
            <person name="Lu X."/>
            <person name="Zhang F."/>
            <person name="Jiang W."/>
            <person name="Ma Y."/>
            <person name="Chen M."/>
            <person name="Hao X."/>
            <person name="Li L."/>
            <person name="Tang Y."/>
            <person name="Lv G."/>
            <person name="Zhou Y."/>
            <person name="Sun X."/>
            <person name="Brodelius P.E."/>
            <person name="Rose J.K.C."/>
            <person name="Tang K."/>
        </authorList>
    </citation>
    <scope>NUCLEOTIDE SEQUENCE [LARGE SCALE GENOMIC DNA]</scope>
    <source>
        <strain evidence="2">cv. Huhao1</strain>
        <tissue evidence="1">Leaf</tissue>
    </source>
</reference>
<gene>
    <name evidence="1" type="ORF">CTI12_AA329770</name>
</gene>
<organism evidence="1 2">
    <name type="scientific">Artemisia annua</name>
    <name type="common">Sweet wormwood</name>
    <dbReference type="NCBI Taxonomy" id="35608"/>
    <lineage>
        <taxon>Eukaryota</taxon>
        <taxon>Viridiplantae</taxon>
        <taxon>Streptophyta</taxon>
        <taxon>Embryophyta</taxon>
        <taxon>Tracheophyta</taxon>
        <taxon>Spermatophyta</taxon>
        <taxon>Magnoliopsida</taxon>
        <taxon>eudicotyledons</taxon>
        <taxon>Gunneridae</taxon>
        <taxon>Pentapetalae</taxon>
        <taxon>asterids</taxon>
        <taxon>campanulids</taxon>
        <taxon>Asterales</taxon>
        <taxon>Asteraceae</taxon>
        <taxon>Asteroideae</taxon>
        <taxon>Anthemideae</taxon>
        <taxon>Artemisiinae</taxon>
        <taxon>Artemisia</taxon>
    </lineage>
</organism>
<dbReference type="AlphaFoldDB" id="A0A2U1LHS8"/>
<proteinExistence type="predicted"/>
<dbReference type="EMBL" id="PKPP01009315">
    <property type="protein sequence ID" value="PWA48547.1"/>
    <property type="molecule type" value="Genomic_DNA"/>
</dbReference>
<protein>
    <submittedName>
        <fullName evidence="1">Uncharacterized protein</fullName>
    </submittedName>
</protein>
<evidence type="ECO:0000313" key="1">
    <source>
        <dbReference type="EMBL" id="PWA48547.1"/>
    </source>
</evidence>
<comment type="caution">
    <text evidence="1">The sequence shown here is derived from an EMBL/GenBank/DDBJ whole genome shotgun (WGS) entry which is preliminary data.</text>
</comment>
<evidence type="ECO:0000313" key="2">
    <source>
        <dbReference type="Proteomes" id="UP000245207"/>
    </source>
</evidence>
<accession>A0A2U1LHS8</accession>
<sequence length="463" mass="54067">MTRYVIPKDSEDIEYSERVRELLAHNQTHEHIYEGVRIRKDLSHLGTKTYENSKKLNKLVRQAIDLKNHLETHMDHNNPDSIKLLRTLQKVIRLVTSYQKDIGDLPFDWVRKRFLPSKFRGWKLSYPDVESWIFLINTKPKMKYDPFLEFDIASTRILYAFGMSDFLPPNDNIYPILSDDFYQLDNDDCETVNGNKHCMEHCFGVTEDSFSNEEEEKIWLEFKEFDTGTRDSEVTNPMFEFYHGKIRSIGVDHPIVSVVGNFAVAAFNKACKKHVKKGEDDNLHGFEFMECKYLKVGKRYHFYMIIEAIEEGNPGTYMAEVTCSSISTAKLLCKFFLTDYKPFGMKAMAVSYFYCLESIRKTLDGLYKEKRAKLIELHKYTNVKERPIAYGELCRLKKLHAKLRKVLLVRCASARQRCPPDFDRMTNPDGWCDPVDHQGSGMVRRAKGTSCSGYDYYNPYIDA</sequence>
<name>A0A2U1LHS8_ARTAN</name>
<keyword evidence="2" id="KW-1185">Reference proteome</keyword>
<dbReference type="Proteomes" id="UP000245207">
    <property type="component" value="Unassembled WGS sequence"/>
</dbReference>